<dbReference type="EMBL" id="DVHE01000008">
    <property type="protein sequence ID" value="HIR49893.1"/>
    <property type="molecule type" value="Genomic_DNA"/>
</dbReference>
<evidence type="ECO:0000313" key="3">
    <source>
        <dbReference type="Proteomes" id="UP000824239"/>
    </source>
</evidence>
<sequence length="168" mass="18191">MKVLVLLLSLALLAGCSAGGWETVSDDIPDEAAAVWQEEAFSIVTSLPQGAALVAEEDGLKRYRVEETGLELEERVFLSHSLESAVRQLTGLSEDQVTVVETTRFNLPEYQFAWYDADAGRLARADLVMDGMTCYALVCSTPEAEGAALGQEARAAFAGFGLYYDEQA</sequence>
<evidence type="ECO:0008006" key="4">
    <source>
        <dbReference type="Google" id="ProtNLM"/>
    </source>
</evidence>
<evidence type="ECO:0000313" key="2">
    <source>
        <dbReference type="EMBL" id="HIR49893.1"/>
    </source>
</evidence>
<name>A0A9D1AR09_9FIRM</name>
<feature type="chain" id="PRO_5038446883" description="PsbP C-terminal domain-containing protein" evidence="1">
    <location>
        <begin position="19"/>
        <end position="168"/>
    </location>
</feature>
<organism evidence="2 3">
    <name type="scientific">Candidatus Avoscillospira avicola</name>
    <dbReference type="NCBI Taxonomy" id="2840706"/>
    <lineage>
        <taxon>Bacteria</taxon>
        <taxon>Bacillati</taxon>
        <taxon>Bacillota</taxon>
        <taxon>Clostridia</taxon>
        <taxon>Eubacteriales</taxon>
        <taxon>Oscillospiraceae</taxon>
        <taxon>Oscillospiraceae incertae sedis</taxon>
        <taxon>Candidatus Avoscillospira</taxon>
    </lineage>
</organism>
<accession>A0A9D1AR09</accession>
<feature type="signal peptide" evidence="1">
    <location>
        <begin position="1"/>
        <end position="18"/>
    </location>
</feature>
<comment type="caution">
    <text evidence="2">The sequence shown here is derived from an EMBL/GenBank/DDBJ whole genome shotgun (WGS) entry which is preliminary data.</text>
</comment>
<keyword evidence="1" id="KW-0732">Signal</keyword>
<reference evidence="2" key="1">
    <citation type="submission" date="2020-10" db="EMBL/GenBank/DDBJ databases">
        <authorList>
            <person name="Gilroy R."/>
        </authorList>
    </citation>
    <scope>NUCLEOTIDE SEQUENCE</scope>
    <source>
        <strain evidence="2">ChiBcec15-4380</strain>
    </source>
</reference>
<gene>
    <name evidence="2" type="ORF">IAA53_01175</name>
</gene>
<evidence type="ECO:0000256" key="1">
    <source>
        <dbReference type="SAM" id="SignalP"/>
    </source>
</evidence>
<proteinExistence type="predicted"/>
<dbReference type="PROSITE" id="PS51257">
    <property type="entry name" value="PROKAR_LIPOPROTEIN"/>
    <property type="match status" value="1"/>
</dbReference>
<protein>
    <recommendedName>
        <fullName evidence="4">PsbP C-terminal domain-containing protein</fullName>
    </recommendedName>
</protein>
<dbReference type="AlphaFoldDB" id="A0A9D1AR09"/>
<reference evidence="2" key="2">
    <citation type="journal article" date="2021" name="PeerJ">
        <title>Extensive microbial diversity within the chicken gut microbiome revealed by metagenomics and culture.</title>
        <authorList>
            <person name="Gilroy R."/>
            <person name="Ravi A."/>
            <person name="Getino M."/>
            <person name="Pursley I."/>
            <person name="Horton D.L."/>
            <person name="Alikhan N.F."/>
            <person name="Baker D."/>
            <person name="Gharbi K."/>
            <person name="Hall N."/>
            <person name="Watson M."/>
            <person name="Adriaenssens E.M."/>
            <person name="Foster-Nyarko E."/>
            <person name="Jarju S."/>
            <person name="Secka A."/>
            <person name="Antonio M."/>
            <person name="Oren A."/>
            <person name="Chaudhuri R.R."/>
            <person name="La Ragione R."/>
            <person name="Hildebrand F."/>
            <person name="Pallen M.J."/>
        </authorList>
    </citation>
    <scope>NUCLEOTIDE SEQUENCE</scope>
    <source>
        <strain evidence="2">ChiBcec15-4380</strain>
    </source>
</reference>
<dbReference type="Proteomes" id="UP000824239">
    <property type="component" value="Unassembled WGS sequence"/>
</dbReference>